<evidence type="ECO:0000313" key="4">
    <source>
        <dbReference type="WBParaSite" id="GPUH_0001772101-mRNA-1"/>
    </source>
</evidence>
<sequence length="123" mass="13517">MIAEGDSPGTFLSFKQSKVFVEMEHVDKNAKFLTNVETNKRDEGEENAAIYPGNECAKDQVSESTCVSKEQDSVDGACASRGANEFYLSNETAGEGHAQEETSDWKSGQHSFFDDYFPVSGRS</sequence>
<dbReference type="EMBL" id="UYRT01085559">
    <property type="protein sequence ID" value="VDN30290.1"/>
    <property type="molecule type" value="Genomic_DNA"/>
</dbReference>
<evidence type="ECO:0000313" key="2">
    <source>
        <dbReference type="EMBL" id="VDN30290.1"/>
    </source>
</evidence>
<proteinExistence type="predicted"/>
<feature type="region of interest" description="Disordered" evidence="1">
    <location>
        <begin position="90"/>
        <end position="109"/>
    </location>
</feature>
<evidence type="ECO:0000313" key="3">
    <source>
        <dbReference type="Proteomes" id="UP000271098"/>
    </source>
</evidence>
<keyword evidence="3" id="KW-1185">Reference proteome</keyword>
<reference evidence="4" key="1">
    <citation type="submission" date="2016-06" db="UniProtKB">
        <authorList>
            <consortium name="WormBaseParasite"/>
        </authorList>
    </citation>
    <scope>IDENTIFICATION</scope>
</reference>
<dbReference type="Proteomes" id="UP000271098">
    <property type="component" value="Unassembled WGS sequence"/>
</dbReference>
<dbReference type="WBParaSite" id="GPUH_0001772101-mRNA-1">
    <property type="protein sequence ID" value="GPUH_0001772101-mRNA-1"/>
    <property type="gene ID" value="GPUH_0001772101"/>
</dbReference>
<dbReference type="AlphaFoldDB" id="A0A183E9Q7"/>
<evidence type="ECO:0000256" key="1">
    <source>
        <dbReference type="SAM" id="MobiDB-lite"/>
    </source>
</evidence>
<protein>
    <submittedName>
        <fullName evidence="4">I-set domain-containing protein</fullName>
    </submittedName>
</protein>
<reference evidence="2 3" key="2">
    <citation type="submission" date="2018-11" db="EMBL/GenBank/DDBJ databases">
        <authorList>
            <consortium name="Pathogen Informatics"/>
        </authorList>
    </citation>
    <scope>NUCLEOTIDE SEQUENCE [LARGE SCALE GENOMIC DNA]</scope>
</reference>
<accession>A0A183E9Q7</accession>
<gene>
    <name evidence="2" type="ORF">GPUH_LOCUS17698</name>
</gene>
<name>A0A183E9Q7_9BILA</name>
<organism evidence="4">
    <name type="scientific">Gongylonema pulchrum</name>
    <dbReference type="NCBI Taxonomy" id="637853"/>
    <lineage>
        <taxon>Eukaryota</taxon>
        <taxon>Metazoa</taxon>
        <taxon>Ecdysozoa</taxon>
        <taxon>Nematoda</taxon>
        <taxon>Chromadorea</taxon>
        <taxon>Rhabditida</taxon>
        <taxon>Spirurina</taxon>
        <taxon>Spiruromorpha</taxon>
        <taxon>Spiruroidea</taxon>
        <taxon>Gongylonematidae</taxon>
        <taxon>Gongylonema</taxon>
    </lineage>
</organism>